<feature type="region of interest" description="Disordered" evidence="15">
    <location>
        <begin position="176"/>
        <end position="206"/>
    </location>
</feature>
<dbReference type="PANTHER" id="PTHR45996:SF3">
    <property type="entry name" value="CREB-H TRANSCRIPTION FACTOR HOMOLOG LET-607"/>
    <property type="match status" value="1"/>
</dbReference>
<keyword evidence="14" id="KW-0175">Coiled coil</keyword>
<feature type="compositionally biased region" description="Polar residues" evidence="15">
    <location>
        <begin position="194"/>
        <end position="206"/>
    </location>
</feature>
<feature type="region of interest" description="Disordered" evidence="15">
    <location>
        <begin position="633"/>
        <end position="653"/>
    </location>
</feature>
<comment type="subcellular location">
    <subcellularLocation>
        <location evidence="1">Endoplasmic reticulum membrane</location>
        <topology evidence="1">Single-pass type II membrane protein</topology>
    </subcellularLocation>
</comment>
<evidence type="ECO:0000256" key="2">
    <source>
        <dbReference type="ARBA" id="ARBA00009050"/>
    </source>
</evidence>
<dbReference type="CDD" id="cd14689">
    <property type="entry name" value="bZIP_CREB3"/>
    <property type="match status" value="1"/>
</dbReference>
<sequence length="795" mass="85520">MCSTDYGMLDLLFDKDDPSKTMSDSFRNTLFTSDKFIQDSNLVKEEVIDSGIAQNIDWKMNTDWDADELLRSVLDGDVNSPMASISSLDFNKSFSHVLNTSKPSPTLSSYPNLTQVATPTLQTMGIHSADDMDAIENLVGLPFHAVMDQSHESLDLPMDSAASDSGLSSIDQQLSPAGYSVGSPDSSILDLGSPSHTLDGTMSEVSSTSDLGSLMSLGTVPGSPASTSFINTTPNSPEHLPLNGSRLIDPLGLDSGFSSPASSVTSVVSPSGSIATPSVSPMVIPISTASVRLAPAHAPVTVVNSSAALPTQHIPVTISQQAPTVLKTVLSSGQYTTSNSSTIPGQTIVVTQASKGGQPTAHLVKGGTYFKTNNASRSILLPVTVKDLNQVRTIKIISTGGNGTNVQNGRAVRTVVSTVRPTMSTSGSSTITTPVRAATLLSRDTKSLLKGATVVTTRPSSACITTSTTTTTPIGIKQENLDDDDDDDEPDPLQHTFQQIVLSDEEKRLLKKEGIQLPSHYPLTKQEERELKRIRRKIRNKISAQDSRKRKKEYIDGLEDRVKACTDENQQLQKRIRTLEQQNDNLLTQMRRFQSMVANGISGNGRSHTHASTAIMMLVLSAALFIVPSLRPQDGNDNELSMPSSKMPSTGHTRSLLVAPGSSVVPTNLEGLDEVEEEILEGEQMTITALNDHDYAPPAKKQKLSSLLKKNTYYNPPIDDALPRKGQTDGWGGGLPPDDDPPPGKISAQIMNILENSLINNISDTGGQKDNSRSIVVNLHNKTKFNRIRDDLELE</sequence>
<dbReference type="GO" id="GO:0005789">
    <property type="term" value="C:endoplasmic reticulum membrane"/>
    <property type="evidence" value="ECO:0007669"/>
    <property type="project" value="UniProtKB-SubCell"/>
</dbReference>
<keyword evidence="4" id="KW-0256">Endoplasmic reticulum</keyword>
<accession>A0AAV2RFL1</accession>
<evidence type="ECO:0000256" key="9">
    <source>
        <dbReference type="ARBA" id="ARBA00023136"/>
    </source>
</evidence>
<comment type="similarity">
    <text evidence="2">Belongs to the bZIP family. ATF subfamily.</text>
</comment>
<evidence type="ECO:0000256" key="10">
    <source>
        <dbReference type="ARBA" id="ARBA00023159"/>
    </source>
</evidence>
<evidence type="ECO:0000256" key="13">
    <source>
        <dbReference type="ARBA" id="ARBA00023242"/>
    </source>
</evidence>
<keyword evidence="3" id="KW-0812">Transmembrane</keyword>
<evidence type="ECO:0000256" key="14">
    <source>
        <dbReference type="SAM" id="Coils"/>
    </source>
</evidence>
<keyword evidence="6" id="KW-1133">Transmembrane helix</keyword>
<reference evidence="17 18" key="1">
    <citation type="submission" date="2024-05" db="EMBL/GenBank/DDBJ databases">
        <authorList>
            <person name="Wallberg A."/>
        </authorList>
    </citation>
    <scope>NUCLEOTIDE SEQUENCE [LARGE SCALE GENOMIC DNA]</scope>
</reference>
<evidence type="ECO:0000256" key="8">
    <source>
        <dbReference type="ARBA" id="ARBA00023125"/>
    </source>
</evidence>
<dbReference type="PANTHER" id="PTHR45996">
    <property type="entry name" value="AGAP001464-PB"/>
    <property type="match status" value="1"/>
</dbReference>
<dbReference type="InterPro" id="IPR046347">
    <property type="entry name" value="bZIP_sf"/>
</dbReference>
<gene>
    <name evidence="17" type="ORF">MNOR_LOCUS23475</name>
</gene>
<name>A0AAV2RFL1_MEGNR</name>
<feature type="coiled-coil region" evidence="14">
    <location>
        <begin position="524"/>
        <end position="596"/>
    </location>
</feature>
<protein>
    <recommendedName>
        <fullName evidence="16">BZIP domain-containing protein</fullName>
    </recommendedName>
</protein>
<organism evidence="17 18">
    <name type="scientific">Meganyctiphanes norvegica</name>
    <name type="common">Northern krill</name>
    <name type="synonym">Thysanopoda norvegica</name>
    <dbReference type="NCBI Taxonomy" id="48144"/>
    <lineage>
        <taxon>Eukaryota</taxon>
        <taxon>Metazoa</taxon>
        <taxon>Ecdysozoa</taxon>
        <taxon>Arthropoda</taxon>
        <taxon>Crustacea</taxon>
        <taxon>Multicrustacea</taxon>
        <taxon>Malacostraca</taxon>
        <taxon>Eumalacostraca</taxon>
        <taxon>Eucarida</taxon>
        <taxon>Euphausiacea</taxon>
        <taxon>Euphausiidae</taxon>
        <taxon>Meganyctiphanes</taxon>
    </lineage>
</organism>
<feature type="domain" description="BZIP" evidence="16">
    <location>
        <begin position="530"/>
        <end position="593"/>
    </location>
</feature>
<keyword evidence="12" id="KW-0325">Glycoprotein</keyword>
<dbReference type="InterPro" id="IPR051381">
    <property type="entry name" value="CREB_ATF_subfamily"/>
</dbReference>
<keyword evidence="11" id="KW-0804">Transcription</keyword>
<evidence type="ECO:0000256" key="7">
    <source>
        <dbReference type="ARBA" id="ARBA00023015"/>
    </source>
</evidence>
<evidence type="ECO:0000256" key="11">
    <source>
        <dbReference type="ARBA" id="ARBA00023163"/>
    </source>
</evidence>
<dbReference type="FunFam" id="1.20.5.170:FF:000042">
    <property type="entry name" value="Cyclic AMP-responsive element-binding protein 3-like protein 3"/>
    <property type="match status" value="1"/>
</dbReference>
<dbReference type="GO" id="GO:0000981">
    <property type="term" value="F:DNA-binding transcription factor activity, RNA polymerase II-specific"/>
    <property type="evidence" value="ECO:0007669"/>
    <property type="project" value="TreeGrafter"/>
</dbReference>
<keyword evidence="8" id="KW-0238">DNA-binding</keyword>
<evidence type="ECO:0000256" key="15">
    <source>
        <dbReference type="SAM" id="MobiDB-lite"/>
    </source>
</evidence>
<evidence type="ECO:0000256" key="12">
    <source>
        <dbReference type="ARBA" id="ARBA00023180"/>
    </source>
</evidence>
<dbReference type="Pfam" id="PF00170">
    <property type="entry name" value="bZIP_1"/>
    <property type="match status" value="1"/>
</dbReference>
<feature type="compositionally biased region" description="Polar residues" evidence="15">
    <location>
        <begin position="638"/>
        <end position="653"/>
    </location>
</feature>
<dbReference type="SUPFAM" id="SSF57959">
    <property type="entry name" value="Leucine zipper domain"/>
    <property type="match status" value="1"/>
</dbReference>
<keyword evidence="10" id="KW-0010">Activator</keyword>
<keyword evidence="5" id="KW-0735">Signal-anchor</keyword>
<evidence type="ECO:0000256" key="1">
    <source>
        <dbReference type="ARBA" id="ARBA00004648"/>
    </source>
</evidence>
<keyword evidence="9" id="KW-0472">Membrane</keyword>
<evidence type="ECO:0000256" key="4">
    <source>
        <dbReference type="ARBA" id="ARBA00022824"/>
    </source>
</evidence>
<dbReference type="PROSITE" id="PS50217">
    <property type="entry name" value="BZIP"/>
    <property type="match status" value="1"/>
</dbReference>
<dbReference type="GO" id="GO:0000978">
    <property type="term" value="F:RNA polymerase II cis-regulatory region sequence-specific DNA binding"/>
    <property type="evidence" value="ECO:0007669"/>
    <property type="project" value="TreeGrafter"/>
</dbReference>
<evidence type="ECO:0000313" key="18">
    <source>
        <dbReference type="Proteomes" id="UP001497623"/>
    </source>
</evidence>
<keyword evidence="18" id="KW-1185">Reference proteome</keyword>
<feature type="region of interest" description="Disordered" evidence="15">
    <location>
        <begin position="715"/>
        <end position="745"/>
    </location>
</feature>
<dbReference type="InterPro" id="IPR004827">
    <property type="entry name" value="bZIP"/>
</dbReference>
<dbReference type="GO" id="GO:0005634">
    <property type="term" value="C:nucleus"/>
    <property type="evidence" value="ECO:0007669"/>
    <property type="project" value="TreeGrafter"/>
</dbReference>
<evidence type="ECO:0000259" key="16">
    <source>
        <dbReference type="PROSITE" id="PS50217"/>
    </source>
</evidence>
<evidence type="ECO:0000256" key="6">
    <source>
        <dbReference type="ARBA" id="ARBA00022989"/>
    </source>
</evidence>
<dbReference type="AlphaFoldDB" id="A0AAV2RFL1"/>
<proteinExistence type="inferred from homology"/>
<dbReference type="Proteomes" id="UP001497623">
    <property type="component" value="Unassembled WGS sequence"/>
</dbReference>
<evidence type="ECO:0000256" key="3">
    <source>
        <dbReference type="ARBA" id="ARBA00022692"/>
    </source>
</evidence>
<dbReference type="SMART" id="SM00338">
    <property type="entry name" value="BRLZ"/>
    <property type="match status" value="1"/>
</dbReference>
<keyword evidence="13" id="KW-0539">Nucleus</keyword>
<dbReference type="EMBL" id="CAXKWB010020720">
    <property type="protein sequence ID" value="CAL4122753.1"/>
    <property type="molecule type" value="Genomic_DNA"/>
</dbReference>
<dbReference type="Gene3D" id="1.20.5.170">
    <property type="match status" value="1"/>
</dbReference>
<comment type="caution">
    <text evidence="17">The sequence shown here is derived from an EMBL/GenBank/DDBJ whole genome shotgun (WGS) entry which is preliminary data.</text>
</comment>
<evidence type="ECO:0000256" key="5">
    <source>
        <dbReference type="ARBA" id="ARBA00022968"/>
    </source>
</evidence>
<keyword evidence="7" id="KW-0805">Transcription regulation</keyword>
<evidence type="ECO:0000313" key="17">
    <source>
        <dbReference type="EMBL" id="CAL4122753.1"/>
    </source>
</evidence>